<protein>
    <submittedName>
        <fullName evidence="2">Uncharacterized protein</fullName>
    </submittedName>
</protein>
<keyword evidence="3" id="KW-1185">Reference proteome</keyword>
<proteinExistence type="predicted"/>
<organism evidence="2 3">
    <name type="scientific">Martelella alba</name>
    <dbReference type="NCBI Taxonomy" id="2590451"/>
    <lineage>
        <taxon>Bacteria</taxon>
        <taxon>Pseudomonadati</taxon>
        <taxon>Pseudomonadota</taxon>
        <taxon>Alphaproteobacteria</taxon>
        <taxon>Hyphomicrobiales</taxon>
        <taxon>Aurantimonadaceae</taxon>
        <taxon>Martelella</taxon>
    </lineage>
</organism>
<dbReference type="AlphaFoldDB" id="A0A506U7Y0"/>
<feature type="region of interest" description="Disordered" evidence="1">
    <location>
        <begin position="1"/>
        <end position="88"/>
    </location>
</feature>
<gene>
    <name evidence="2" type="ORF">FJU08_15285</name>
</gene>
<evidence type="ECO:0000313" key="3">
    <source>
        <dbReference type="Proteomes" id="UP000318801"/>
    </source>
</evidence>
<evidence type="ECO:0000256" key="1">
    <source>
        <dbReference type="SAM" id="MobiDB-lite"/>
    </source>
</evidence>
<dbReference type="Proteomes" id="UP000318801">
    <property type="component" value="Unassembled WGS sequence"/>
</dbReference>
<feature type="compositionally biased region" description="Polar residues" evidence="1">
    <location>
        <begin position="1"/>
        <end position="11"/>
    </location>
</feature>
<accession>A0A506U7Y0</accession>
<comment type="caution">
    <text evidence="2">The sequence shown here is derived from an EMBL/GenBank/DDBJ whole genome shotgun (WGS) entry which is preliminary data.</text>
</comment>
<evidence type="ECO:0000313" key="2">
    <source>
        <dbReference type="EMBL" id="TPW29211.1"/>
    </source>
</evidence>
<name>A0A506U7Y0_9HYPH</name>
<sequence length="88" mass="9678">MSNAHSVTWNGKHNHRKTNGTLEIDGPFRDRTVNINSKHGLFGRRRKGSVTTSSQLTPAGQDLKNSAQQVQQGRQGIKHALGEGLKFS</sequence>
<feature type="compositionally biased region" description="Polar residues" evidence="1">
    <location>
        <begin position="49"/>
        <end position="74"/>
    </location>
</feature>
<reference evidence="2 3" key="1">
    <citation type="submission" date="2019-06" db="EMBL/GenBank/DDBJ databases">
        <authorList>
            <person name="Li M."/>
        </authorList>
    </citation>
    <scope>NUCLEOTIDE SEQUENCE [LARGE SCALE GENOMIC DNA]</scope>
    <source>
        <strain evidence="2 3">BGMRC2036</strain>
    </source>
</reference>
<dbReference type="EMBL" id="VHLG01000010">
    <property type="protein sequence ID" value="TPW29211.1"/>
    <property type="molecule type" value="Genomic_DNA"/>
</dbReference>
<dbReference type="RefSeq" id="WP_141149885.1">
    <property type="nucleotide sequence ID" value="NZ_VHLG01000010.1"/>
</dbReference>